<keyword evidence="2" id="KW-0378">Hydrolase</keyword>
<dbReference type="SMART" id="SM00885">
    <property type="entry name" value="D5_N"/>
    <property type="match status" value="1"/>
</dbReference>
<keyword evidence="3" id="KW-0067">ATP-binding</keyword>
<dbReference type="Proteomes" id="UP000198374">
    <property type="component" value="Unassembled WGS sequence"/>
</dbReference>
<dbReference type="InterPro" id="IPR051620">
    <property type="entry name" value="ORF904-like_C"/>
</dbReference>
<evidence type="ECO:0000313" key="6">
    <source>
        <dbReference type="Proteomes" id="UP000198374"/>
    </source>
</evidence>
<feature type="domain" description="SF3 helicase" evidence="4">
    <location>
        <begin position="204"/>
        <end position="374"/>
    </location>
</feature>
<sequence>MNYKKTINSDVLNGNFDTFIEFENDRNESGYYSYDDIGMAQRMVDSFKNQFIYVPDMKSFYYWNSTRWEVDKNLFLEQCFNAVVEHLSGEPSHADESIRSGSNETEAKRRFIAKERSHSGKKNAIEEIKSLVPVAVEHLDADENLINTPSGVLKVDFDNRRIDVISHNPEFLLTKITNGCIDNFPYEGSRWEQFLNEIFLWDLEIIEFVQRAVGYSLVGLGRNQLMFILFGDDTDDRKNGSNGKSVFLNAISNALGDYAWKMNPESIIADKRFSNGSGASPDIVSLQGKRFVTTSELESGTKLNEALIKSLLSGEKQNARPLYKGNINFRPTITVWLSTNYKPQLVGTDSGIYRRLVYIPFLAKFSATSDPKIDVRLSDKLDEERNVIFQWIIDGARKYLENEAYQLVIPKKIQDISEMERKKQDIVGWFIEDRIKITHDKNDRLTSTLLLNEFEVWAKANNQSISRDKFSKLFSQRFLKNKGHSSFGSYYSGMRLLDN</sequence>
<dbReference type="InterPro" id="IPR027417">
    <property type="entry name" value="P-loop_NTPase"/>
</dbReference>
<evidence type="ECO:0000313" key="5">
    <source>
        <dbReference type="EMBL" id="GAW98318.1"/>
    </source>
</evidence>
<dbReference type="Gene3D" id="3.40.50.300">
    <property type="entry name" value="P-loop containing nucleotide triphosphate hydrolases"/>
    <property type="match status" value="1"/>
</dbReference>
<dbReference type="InterPro" id="IPR014015">
    <property type="entry name" value="Helicase_SF3_DNA-vir"/>
</dbReference>
<dbReference type="SUPFAM" id="SSF52540">
    <property type="entry name" value="P-loop containing nucleoside triphosphate hydrolases"/>
    <property type="match status" value="1"/>
</dbReference>
<dbReference type="EMBL" id="BCMF01000001">
    <property type="protein sequence ID" value="GAW98318.1"/>
    <property type="molecule type" value="Genomic_DNA"/>
</dbReference>
<dbReference type="GO" id="GO:0016787">
    <property type="term" value="F:hydrolase activity"/>
    <property type="evidence" value="ECO:0007669"/>
    <property type="project" value="UniProtKB-KW"/>
</dbReference>
<dbReference type="PANTHER" id="PTHR35372:SF2">
    <property type="entry name" value="SF3 HELICASE DOMAIN-CONTAINING PROTEIN"/>
    <property type="match status" value="1"/>
</dbReference>
<dbReference type="GO" id="GO:0005524">
    <property type="term" value="F:ATP binding"/>
    <property type="evidence" value="ECO:0007669"/>
    <property type="project" value="UniProtKB-KW"/>
</dbReference>
<dbReference type="InterPro" id="IPR006500">
    <property type="entry name" value="Helicase_put_C_phage/plasmid"/>
</dbReference>
<dbReference type="OrthoDB" id="9763644at2"/>
<dbReference type="AlphaFoldDB" id="A0A1Z5I9I5"/>
<organism evidence="5 6">
    <name type="scientific">Secundilactobacillus mixtipabuli</name>
    <dbReference type="NCBI Taxonomy" id="1435342"/>
    <lineage>
        <taxon>Bacteria</taxon>
        <taxon>Bacillati</taxon>
        <taxon>Bacillota</taxon>
        <taxon>Bacilli</taxon>
        <taxon>Lactobacillales</taxon>
        <taxon>Lactobacillaceae</taxon>
        <taxon>Secundilactobacillus</taxon>
    </lineage>
</organism>
<proteinExistence type="predicted"/>
<name>A0A1Z5I9I5_9LACO</name>
<dbReference type="RefSeq" id="WP_089108146.1">
    <property type="nucleotide sequence ID" value="NZ_BCMF01000001.1"/>
</dbReference>
<evidence type="ECO:0000259" key="4">
    <source>
        <dbReference type="PROSITE" id="PS51206"/>
    </source>
</evidence>
<accession>A0A1Z5I9I5</accession>
<gene>
    <name evidence="5" type="ORF">IWT30_00262</name>
</gene>
<keyword evidence="1" id="KW-0547">Nucleotide-binding</keyword>
<dbReference type="NCBIfam" id="TIGR01613">
    <property type="entry name" value="primase_Cterm"/>
    <property type="match status" value="1"/>
</dbReference>
<keyword evidence="6" id="KW-1185">Reference proteome</keyword>
<evidence type="ECO:0000256" key="3">
    <source>
        <dbReference type="ARBA" id="ARBA00022840"/>
    </source>
</evidence>
<dbReference type="PROSITE" id="PS51206">
    <property type="entry name" value="SF3_HELICASE_1"/>
    <property type="match status" value="1"/>
</dbReference>
<dbReference type="InterPro" id="IPR014818">
    <property type="entry name" value="Phage/plasmid_primase_P4_C"/>
</dbReference>
<dbReference type="Pfam" id="PF08706">
    <property type="entry name" value="D5_N"/>
    <property type="match status" value="1"/>
</dbReference>
<evidence type="ECO:0000256" key="1">
    <source>
        <dbReference type="ARBA" id="ARBA00022741"/>
    </source>
</evidence>
<dbReference type="PANTHER" id="PTHR35372">
    <property type="entry name" value="ATP BINDING PROTEIN-RELATED"/>
    <property type="match status" value="1"/>
</dbReference>
<evidence type="ECO:0000256" key="2">
    <source>
        <dbReference type="ARBA" id="ARBA00022801"/>
    </source>
</evidence>
<reference evidence="5 6" key="1">
    <citation type="submission" date="2015-11" db="EMBL/GenBank/DDBJ databases">
        <title>Draft genome sequences of new species of the genus Lactobacillus isolated from orchardgrass silage.</title>
        <authorList>
            <person name="Tohno M."/>
            <person name="Tanizawa Y."/>
            <person name="Arita M."/>
        </authorList>
    </citation>
    <scope>NUCLEOTIDE SEQUENCE [LARGE SCALE GENOMIC DNA]</scope>
    <source>
        <strain evidence="5 6">IWT30</strain>
    </source>
</reference>
<protein>
    <submittedName>
        <fullName evidence="5">Phage primase</fullName>
    </submittedName>
</protein>
<comment type="caution">
    <text evidence="5">The sequence shown here is derived from an EMBL/GenBank/DDBJ whole genome shotgun (WGS) entry which is preliminary data.</text>
</comment>